<dbReference type="STRING" id="36849.OXPF_42600"/>
<protein>
    <submittedName>
        <fullName evidence="1">Uncharacterized protein</fullName>
    </submittedName>
</protein>
<accession>A0A0P8Y7K6</accession>
<dbReference type="AlphaFoldDB" id="A0A0P8Y7K6"/>
<dbReference type="EMBL" id="LKET01000068">
    <property type="protein sequence ID" value="KPU42475.1"/>
    <property type="molecule type" value="Genomic_DNA"/>
</dbReference>
<keyword evidence="2" id="KW-1185">Reference proteome</keyword>
<name>A0A0P8Y7K6_9CLOT</name>
<evidence type="ECO:0000313" key="1">
    <source>
        <dbReference type="EMBL" id="KPU42475.1"/>
    </source>
</evidence>
<dbReference type="RefSeq" id="WP_160317288.1">
    <property type="nucleotide sequence ID" value="NZ_LKET01000068.1"/>
</dbReference>
<sequence>MDWIKESKYYIVWEKYEDQHPELFERNKSAMKDRFESYQDMMFDFLMSLLF</sequence>
<evidence type="ECO:0000313" key="2">
    <source>
        <dbReference type="Proteomes" id="UP000050326"/>
    </source>
</evidence>
<proteinExistence type="predicted"/>
<gene>
    <name evidence="1" type="ORF">OXPF_42600</name>
</gene>
<reference evidence="1 2" key="1">
    <citation type="submission" date="2015-09" db="EMBL/GenBank/DDBJ databases">
        <title>Genome sequence of Oxobacter pfennigii DSM 3222.</title>
        <authorList>
            <person name="Poehlein A."/>
            <person name="Bengelsdorf F.R."/>
            <person name="Schiel-Bengelsdorf B."/>
            <person name="Duerre P."/>
            <person name="Daniel R."/>
        </authorList>
    </citation>
    <scope>NUCLEOTIDE SEQUENCE [LARGE SCALE GENOMIC DNA]</scope>
    <source>
        <strain evidence="1 2">DSM 3222</strain>
    </source>
</reference>
<comment type="caution">
    <text evidence="1">The sequence shown here is derived from an EMBL/GenBank/DDBJ whole genome shotgun (WGS) entry which is preliminary data.</text>
</comment>
<dbReference type="Proteomes" id="UP000050326">
    <property type="component" value="Unassembled WGS sequence"/>
</dbReference>
<organism evidence="1 2">
    <name type="scientific">Oxobacter pfennigii</name>
    <dbReference type="NCBI Taxonomy" id="36849"/>
    <lineage>
        <taxon>Bacteria</taxon>
        <taxon>Bacillati</taxon>
        <taxon>Bacillota</taxon>
        <taxon>Clostridia</taxon>
        <taxon>Eubacteriales</taxon>
        <taxon>Clostridiaceae</taxon>
        <taxon>Oxobacter</taxon>
    </lineage>
</organism>